<gene>
    <name evidence="1" type="ORF">ATK78_0852</name>
</gene>
<organism evidence="1 2">
    <name type="scientific">Pedobacter metabolipauper</name>
    <dbReference type="NCBI Taxonomy" id="425513"/>
    <lineage>
        <taxon>Bacteria</taxon>
        <taxon>Pseudomonadati</taxon>
        <taxon>Bacteroidota</taxon>
        <taxon>Sphingobacteriia</taxon>
        <taxon>Sphingobacteriales</taxon>
        <taxon>Sphingobacteriaceae</taxon>
        <taxon>Pedobacter</taxon>
    </lineage>
</organism>
<proteinExistence type="predicted"/>
<reference evidence="1 2" key="1">
    <citation type="submission" date="2019-03" db="EMBL/GenBank/DDBJ databases">
        <title>Genomic Encyclopedia of Archaeal and Bacterial Type Strains, Phase II (KMG-II): from individual species to whole genera.</title>
        <authorList>
            <person name="Goeker M."/>
        </authorList>
    </citation>
    <scope>NUCLEOTIDE SEQUENCE [LARGE SCALE GENOMIC DNA]</scope>
    <source>
        <strain evidence="1 2">DSM 19035</strain>
    </source>
</reference>
<sequence>MLIDLGLKKISEVYEGYGSTKWKCKNTFAYTFDGAEIFISLKEGYIKDFWINGFRFHEDDKTKVKLKDVLLKLGNELDLILNDWNLTITVDLKIESEILKYLNEEF</sequence>
<name>A0A4R6SYQ1_9SPHI</name>
<dbReference type="Proteomes" id="UP000295620">
    <property type="component" value="Unassembled WGS sequence"/>
</dbReference>
<dbReference type="AlphaFoldDB" id="A0A4R6SYQ1"/>
<protein>
    <submittedName>
        <fullName evidence="1">Uncharacterized protein</fullName>
    </submittedName>
</protein>
<comment type="caution">
    <text evidence="1">The sequence shown here is derived from an EMBL/GenBank/DDBJ whole genome shotgun (WGS) entry which is preliminary data.</text>
</comment>
<evidence type="ECO:0000313" key="2">
    <source>
        <dbReference type="Proteomes" id="UP000295620"/>
    </source>
</evidence>
<dbReference type="RefSeq" id="WP_133574773.1">
    <property type="nucleotide sequence ID" value="NZ_SNYC01000003.1"/>
</dbReference>
<dbReference type="EMBL" id="SNYC01000003">
    <property type="protein sequence ID" value="TDQ11724.1"/>
    <property type="molecule type" value="Genomic_DNA"/>
</dbReference>
<keyword evidence="2" id="KW-1185">Reference proteome</keyword>
<dbReference type="OrthoDB" id="676954at2"/>
<evidence type="ECO:0000313" key="1">
    <source>
        <dbReference type="EMBL" id="TDQ11724.1"/>
    </source>
</evidence>
<accession>A0A4R6SYQ1</accession>